<dbReference type="Proteomes" id="UP000198778">
    <property type="component" value="Unassembled WGS sequence"/>
</dbReference>
<reference evidence="2" key="1">
    <citation type="submission" date="2016-10" db="EMBL/GenBank/DDBJ databases">
        <authorList>
            <person name="Varghese N."/>
            <person name="Submissions S."/>
        </authorList>
    </citation>
    <scope>NUCLEOTIDE SEQUENCE [LARGE SCALE GENOMIC DNA]</scope>
    <source>
        <strain evidence="2">CGMCC 1.10369</strain>
    </source>
</reference>
<dbReference type="EMBL" id="FNIL01000002">
    <property type="protein sequence ID" value="SDN64756.1"/>
    <property type="molecule type" value="Genomic_DNA"/>
</dbReference>
<organism evidence="1 2">
    <name type="scientific">Alkalicoccus daliensis</name>
    <dbReference type="NCBI Taxonomy" id="745820"/>
    <lineage>
        <taxon>Bacteria</taxon>
        <taxon>Bacillati</taxon>
        <taxon>Bacillota</taxon>
        <taxon>Bacilli</taxon>
        <taxon>Bacillales</taxon>
        <taxon>Bacillaceae</taxon>
        <taxon>Alkalicoccus</taxon>
    </lineage>
</organism>
<dbReference type="RefSeq" id="WP_090841692.1">
    <property type="nucleotide sequence ID" value="NZ_FNIL01000002.1"/>
</dbReference>
<evidence type="ECO:0000313" key="1">
    <source>
        <dbReference type="EMBL" id="SDN64756.1"/>
    </source>
</evidence>
<proteinExistence type="predicted"/>
<dbReference type="OrthoDB" id="2312014at2"/>
<sequence length="65" mass="7763">MASKLRNQQKRSPDKKYFVQGMHYTMVHEFSLSDEKSHELMALYIDKIDFYNQSVQHLGSSYFVE</sequence>
<accession>A0A1H0D3U2</accession>
<name>A0A1H0D3U2_9BACI</name>
<protein>
    <submittedName>
        <fullName evidence="1">Uncharacterized protein</fullName>
    </submittedName>
</protein>
<dbReference type="AlphaFoldDB" id="A0A1H0D3U2"/>
<evidence type="ECO:0000313" key="2">
    <source>
        <dbReference type="Proteomes" id="UP000198778"/>
    </source>
</evidence>
<keyword evidence="2" id="KW-1185">Reference proteome</keyword>
<gene>
    <name evidence="1" type="ORF">SAMN04488053_102333</name>
</gene>